<name>A0ABV9SFR9_9PSEU</name>
<evidence type="ECO:0000313" key="2">
    <source>
        <dbReference type="Proteomes" id="UP001595859"/>
    </source>
</evidence>
<evidence type="ECO:0000313" key="1">
    <source>
        <dbReference type="EMBL" id="MFC4859255.1"/>
    </source>
</evidence>
<dbReference type="RefSeq" id="WP_378062204.1">
    <property type="nucleotide sequence ID" value="NZ_JBHSIS010000027.1"/>
</dbReference>
<accession>A0ABV9SFR9</accession>
<sequence length="179" mass="19711">MSTSNSFLAHRRTEIGDDEAFIQRCLDGTYRGTVLDTADDVIAREHSGVPDEPTAADIAAAIIAEFDEPEPDHPTYGVFHVVRTVRDGQPLHHHPAAARIDATLSDHDSALHLATALRLTRYRDDTTGQERILSTQQVQGCAEDNRPLYLWLRRATRLATVSDATVVADADLHRVVPPA</sequence>
<comment type="caution">
    <text evidence="1">The sequence shown here is derived from an EMBL/GenBank/DDBJ whole genome shotgun (WGS) entry which is preliminary data.</text>
</comment>
<keyword evidence="2" id="KW-1185">Reference proteome</keyword>
<gene>
    <name evidence="1" type="ORF">ACFPCV_37655</name>
</gene>
<reference evidence="2" key="1">
    <citation type="journal article" date="2019" name="Int. J. Syst. Evol. Microbiol.">
        <title>The Global Catalogue of Microorganisms (GCM) 10K type strain sequencing project: providing services to taxonomists for standard genome sequencing and annotation.</title>
        <authorList>
            <consortium name="The Broad Institute Genomics Platform"/>
            <consortium name="The Broad Institute Genome Sequencing Center for Infectious Disease"/>
            <person name="Wu L."/>
            <person name="Ma J."/>
        </authorList>
    </citation>
    <scope>NUCLEOTIDE SEQUENCE [LARGE SCALE GENOMIC DNA]</scope>
    <source>
        <strain evidence="2">ZS-22-S1</strain>
    </source>
</reference>
<protein>
    <submittedName>
        <fullName evidence="1">Uncharacterized protein</fullName>
    </submittedName>
</protein>
<proteinExistence type="predicted"/>
<organism evidence="1 2">
    <name type="scientific">Actinophytocola glycyrrhizae</name>
    <dbReference type="NCBI Taxonomy" id="2044873"/>
    <lineage>
        <taxon>Bacteria</taxon>
        <taxon>Bacillati</taxon>
        <taxon>Actinomycetota</taxon>
        <taxon>Actinomycetes</taxon>
        <taxon>Pseudonocardiales</taxon>
        <taxon>Pseudonocardiaceae</taxon>
    </lineage>
</organism>
<dbReference type="Proteomes" id="UP001595859">
    <property type="component" value="Unassembled WGS sequence"/>
</dbReference>
<dbReference type="EMBL" id="JBHSIS010000027">
    <property type="protein sequence ID" value="MFC4859255.1"/>
    <property type="molecule type" value="Genomic_DNA"/>
</dbReference>